<organism evidence="1 2">
    <name type="scientific">Daphnia magna</name>
    <dbReference type="NCBI Taxonomy" id="35525"/>
    <lineage>
        <taxon>Eukaryota</taxon>
        <taxon>Metazoa</taxon>
        <taxon>Ecdysozoa</taxon>
        <taxon>Arthropoda</taxon>
        <taxon>Crustacea</taxon>
        <taxon>Branchiopoda</taxon>
        <taxon>Diplostraca</taxon>
        <taxon>Cladocera</taxon>
        <taxon>Anomopoda</taxon>
        <taxon>Daphniidae</taxon>
        <taxon>Daphnia</taxon>
    </lineage>
</organism>
<dbReference type="EMBL" id="JAOYFB010000001">
    <property type="protein sequence ID" value="KAK4004242.1"/>
    <property type="molecule type" value="Genomic_DNA"/>
</dbReference>
<dbReference type="Proteomes" id="UP001234178">
    <property type="component" value="Unassembled WGS sequence"/>
</dbReference>
<gene>
    <name evidence="1" type="ORF">OUZ56_005984</name>
</gene>
<evidence type="ECO:0000313" key="1">
    <source>
        <dbReference type="EMBL" id="KAK4004242.1"/>
    </source>
</evidence>
<sequence length="236" mass="26441">MRDDHGEAREYRCGEDSFYLYRYDGLCYDDEGFSYRFGEDGFYYNTEEGRPYDSGGFCCDENDIRLEYAEVPQPNESFSLGEHSFVPGMPRVKIPTSRTCDVVDLADTEPEEIGHPWRPRASVISRQEEGEVVEAAESADDIIPSLLVGSLSLQGSSVAQPLAVSKAISDEISCWVTNGISTEAFKAISKEFPLEYVDTEFAIKPPKLDGWIGRWAQLKPDKGLLKTSNVTEDYLA</sequence>
<name>A0ABQ9YUB7_9CRUS</name>
<proteinExistence type="predicted"/>
<accession>A0ABQ9YUB7</accession>
<keyword evidence="2" id="KW-1185">Reference proteome</keyword>
<protein>
    <submittedName>
        <fullName evidence="1">Uncharacterized protein</fullName>
    </submittedName>
</protein>
<reference evidence="1 2" key="1">
    <citation type="journal article" date="2023" name="Nucleic Acids Res.">
        <title>The hologenome of Daphnia magna reveals possible DNA methylation and microbiome-mediated evolution of the host genome.</title>
        <authorList>
            <person name="Chaturvedi A."/>
            <person name="Li X."/>
            <person name="Dhandapani V."/>
            <person name="Marshall H."/>
            <person name="Kissane S."/>
            <person name="Cuenca-Cambronero M."/>
            <person name="Asole G."/>
            <person name="Calvet F."/>
            <person name="Ruiz-Romero M."/>
            <person name="Marangio P."/>
            <person name="Guigo R."/>
            <person name="Rago D."/>
            <person name="Mirbahai L."/>
            <person name="Eastwood N."/>
            <person name="Colbourne J.K."/>
            <person name="Zhou J."/>
            <person name="Mallon E."/>
            <person name="Orsini L."/>
        </authorList>
    </citation>
    <scope>NUCLEOTIDE SEQUENCE [LARGE SCALE GENOMIC DNA]</scope>
    <source>
        <strain evidence="1">LRV0_1</strain>
    </source>
</reference>
<evidence type="ECO:0000313" key="2">
    <source>
        <dbReference type="Proteomes" id="UP001234178"/>
    </source>
</evidence>
<comment type="caution">
    <text evidence="1">The sequence shown here is derived from an EMBL/GenBank/DDBJ whole genome shotgun (WGS) entry which is preliminary data.</text>
</comment>